<evidence type="ECO:0000313" key="1">
    <source>
        <dbReference type="EMBL" id="KAG0419235.1"/>
    </source>
</evidence>
<sequence length="169" mass="18938">MEAPLAKSAPAYRQQSSSSSEDDSDDDETSWKRQATDKTKSMLTGRRLQLLGLSERRTATAVLQLWQKEVHFARNERNLSRAALCLAPQVNNVWGAVLNEQLLSENMGQFSVVPNKWGHDRECESYDFTRKALDTRPDPDEPDDLFDDVGHIDDPVDIQASVADLAACC</sequence>
<dbReference type="Proteomes" id="UP000805193">
    <property type="component" value="Unassembled WGS sequence"/>
</dbReference>
<dbReference type="EMBL" id="JABSTQ010010648">
    <property type="protein sequence ID" value="KAG0419235.1"/>
    <property type="molecule type" value="Genomic_DNA"/>
</dbReference>
<keyword evidence="2" id="KW-1185">Reference proteome</keyword>
<gene>
    <name evidence="1" type="ORF">HPB47_004263</name>
</gene>
<proteinExistence type="predicted"/>
<protein>
    <submittedName>
        <fullName evidence="1">Uncharacterized protein</fullName>
    </submittedName>
</protein>
<reference evidence="1 2" key="1">
    <citation type="journal article" date="2020" name="Cell">
        <title>Large-Scale Comparative Analyses of Tick Genomes Elucidate Their Genetic Diversity and Vector Capacities.</title>
        <authorList>
            <consortium name="Tick Genome and Microbiome Consortium (TIGMIC)"/>
            <person name="Jia N."/>
            <person name="Wang J."/>
            <person name="Shi W."/>
            <person name="Du L."/>
            <person name="Sun Y."/>
            <person name="Zhan W."/>
            <person name="Jiang J.F."/>
            <person name="Wang Q."/>
            <person name="Zhang B."/>
            <person name="Ji P."/>
            <person name="Bell-Sakyi L."/>
            <person name="Cui X.M."/>
            <person name="Yuan T.T."/>
            <person name="Jiang B.G."/>
            <person name="Yang W.F."/>
            <person name="Lam T.T."/>
            <person name="Chang Q.C."/>
            <person name="Ding S.J."/>
            <person name="Wang X.J."/>
            <person name="Zhu J.G."/>
            <person name="Ruan X.D."/>
            <person name="Zhao L."/>
            <person name="Wei J.T."/>
            <person name="Ye R.Z."/>
            <person name="Que T.C."/>
            <person name="Du C.H."/>
            <person name="Zhou Y.H."/>
            <person name="Cheng J.X."/>
            <person name="Dai P.F."/>
            <person name="Guo W.B."/>
            <person name="Han X.H."/>
            <person name="Huang E.J."/>
            <person name="Li L.F."/>
            <person name="Wei W."/>
            <person name="Gao Y.C."/>
            <person name="Liu J.Z."/>
            <person name="Shao H.Z."/>
            <person name="Wang X."/>
            <person name="Wang C.C."/>
            <person name="Yang T.C."/>
            <person name="Huo Q.B."/>
            <person name="Li W."/>
            <person name="Chen H.Y."/>
            <person name="Chen S.E."/>
            <person name="Zhou L.G."/>
            <person name="Ni X.B."/>
            <person name="Tian J.H."/>
            <person name="Sheng Y."/>
            <person name="Liu T."/>
            <person name="Pan Y.S."/>
            <person name="Xia L.Y."/>
            <person name="Li J."/>
            <person name="Zhao F."/>
            <person name="Cao W.C."/>
        </authorList>
    </citation>
    <scope>NUCLEOTIDE SEQUENCE [LARGE SCALE GENOMIC DNA]</scope>
    <source>
        <strain evidence="1">Iper-2018</strain>
    </source>
</reference>
<name>A0AC60PGB6_IXOPE</name>
<organism evidence="1 2">
    <name type="scientific">Ixodes persulcatus</name>
    <name type="common">Taiga tick</name>
    <dbReference type="NCBI Taxonomy" id="34615"/>
    <lineage>
        <taxon>Eukaryota</taxon>
        <taxon>Metazoa</taxon>
        <taxon>Ecdysozoa</taxon>
        <taxon>Arthropoda</taxon>
        <taxon>Chelicerata</taxon>
        <taxon>Arachnida</taxon>
        <taxon>Acari</taxon>
        <taxon>Parasitiformes</taxon>
        <taxon>Ixodida</taxon>
        <taxon>Ixodoidea</taxon>
        <taxon>Ixodidae</taxon>
        <taxon>Ixodinae</taxon>
        <taxon>Ixodes</taxon>
    </lineage>
</organism>
<accession>A0AC60PGB6</accession>
<comment type="caution">
    <text evidence="1">The sequence shown here is derived from an EMBL/GenBank/DDBJ whole genome shotgun (WGS) entry which is preliminary data.</text>
</comment>
<evidence type="ECO:0000313" key="2">
    <source>
        <dbReference type="Proteomes" id="UP000805193"/>
    </source>
</evidence>